<dbReference type="InterPro" id="IPR012910">
    <property type="entry name" value="Plug_dom"/>
</dbReference>
<accession>A0A0C3MHL3</accession>
<dbReference type="SUPFAM" id="SSF49464">
    <property type="entry name" value="Carboxypeptidase regulatory domain-like"/>
    <property type="match status" value="1"/>
</dbReference>
<dbReference type="Pfam" id="PF07660">
    <property type="entry name" value="STN"/>
    <property type="match status" value="1"/>
</dbReference>
<dbReference type="InterPro" id="IPR023996">
    <property type="entry name" value="TonB-dep_OMP_SusC/RagA"/>
</dbReference>
<evidence type="ECO:0000256" key="7">
    <source>
        <dbReference type="ARBA" id="ARBA00023077"/>
    </source>
</evidence>
<dbReference type="RefSeq" id="WP_041504869.1">
    <property type="nucleotide sequence ID" value="NZ_JPIU01000036.1"/>
</dbReference>
<dbReference type="InterPro" id="IPR039426">
    <property type="entry name" value="TonB-dep_rcpt-like"/>
</dbReference>
<dbReference type="PROSITE" id="PS52016">
    <property type="entry name" value="TONB_DEPENDENT_REC_3"/>
    <property type="match status" value="1"/>
</dbReference>
<organism evidence="15 16">
    <name type="scientific">Sanguibacteroides justesenii</name>
    <dbReference type="NCBI Taxonomy" id="1547597"/>
    <lineage>
        <taxon>Bacteria</taxon>
        <taxon>Pseudomonadati</taxon>
        <taxon>Bacteroidota</taxon>
        <taxon>Bacteroidia</taxon>
        <taxon>Bacteroidales</taxon>
        <taxon>Porphyromonadaceae</taxon>
        <taxon>Sanguibacteroides</taxon>
    </lineage>
</organism>
<keyword evidence="16" id="KW-1185">Reference proteome</keyword>
<dbReference type="SUPFAM" id="SSF56935">
    <property type="entry name" value="Porins"/>
    <property type="match status" value="1"/>
</dbReference>
<protein>
    <submittedName>
        <fullName evidence="15">Collagen-binding protein</fullName>
    </submittedName>
</protein>
<feature type="domain" description="TonB-dependent receptor plug" evidence="14">
    <location>
        <begin position="223"/>
        <end position="350"/>
    </location>
</feature>
<dbReference type="Gene3D" id="2.60.40.1120">
    <property type="entry name" value="Carboxypeptidase-like, regulatory domain"/>
    <property type="match status" value="1"/>
</dbReference>
<keyword evidence="7 11" id="KW-0798">TonB box</keyword>
<evidence type="ECO:0000256" key="10">
    <source>
        <dbReference type="PROSITE-ProRule" id="PRU01360"/>
    </source>
</evidence>
<sequence>MRSKMKNWLFGHSRFSLGSKLTLMLLLITHIAFSSEKAFSQQNITVQFEKQSLSEVLNVLKTKTTYEFLYNDEEVKNITNITRSFTDATISEILKSCLSGTKYDFKIVNNIIIITPDDQKKEEVKAVTVKGKVFDEKGEPLPGVAVILKKTTLGVVSGIDGKFEIKFPKRDTMILVFSFLGMKSQEVDVNKIKDLSKDVIVRLQPDVTEVDEVVVTGYGQIKKQSFTGSAQTIEGKELLKASKSNVIKALQAFDPSFRIQTNNQWGSDPNALPEMYIRGRSGIGVKELNKDPLSKSALQNNPNLPTFILDGFEVDVQKVYDLDMNRVANITILKDAAATAMYGSRAANGVIVIELIAPKPGEVTVSYTGKATVTMPDLTDYNLANAKEKLDIEVLSGLYDPANYNGLDDAIKAYNKRYERIVEGVDTDWMSMPLRNVVEHQHSLYVEGGNNDLRYGLDAQFNNRGGVMKDSYRRTMGVGFSVDYRLNKKFQVKNTISYTYTKSQESPYGSFSDYTELLPYDRPYNKEGKLVEKLDFSVDASNSGLNNPLYEATLNNFEYSKYDEFIDNLSMNWYVNDFLSVKGQFSITKQYTKGERFYDPLSSKVSAKDSDDSDGLLGDLYWNKGENTNWNANVFVYYNRLIGAHSVNFSLGMNARSTKTTTTSIHYRGFPSGELHSPNYAAEVYDKPSKSENQTRLVGFIGSLNYTYNDIYLLDASVRFDGSSEFGRNQPWGSFWSGGLGLNIHNFEFMKDNGIFDQLKIRGSYGQTGKVNFSPYSAITTYEAQTDEWYKTGYGVKLKALGNKDLTWETTNELNVGLDMTVFNRFTLNFDFYNKKTVDLINDVTLPTSSGFSYYVDNVGENQNRGFEIQLRADIIKKRDLNIALWGNLAHNKNKILKISESLKMYNDQVNDYYKDAEDDQVSASWISKDPKYSKPIMKYEEGGSLTSLFAMQSLGIDPSNGKELFLNRDGSVTHTWSATQQVIVGNTEPDAQGSFGLNAIYKNFTLFVNFMYQWGGQAYNQTLVDRVENAKVENRNVDKRVLTDRWQNPGDVTPLKDIKNRDVTTLPTSRFVQDDNFLTLSSISLTYDFNESFVKRLRMSRMSFEVSMEDIVRWSSIRQERGLSYPFARGVSFSLMVNF</sequence>
<feature type="domain" description="Secretin/TonB short N-terminal" evidence="13">
    <location>
        <begin position="66"/>
        <end position="116"/>
    </location>
</feature>
<keyword evidence="4" id="KW-0410">Iron transport</keyword>
<keyword evidence="3 10" id="KW-1134">Transmembrane beta strand</keyword>
<evidence type="ECO:0000256" key="1">
    <source>
        <dbReference type="ARBA" id="ARBA00004571"/>
    </source>
</evidence>
<evidence type="ECO:0000256" key="3">
    <source>
        <dbReference type="ARBA" id="ARBA00022452"/>
    </source>
</evidence>
<dbReference type="GO" id="GO:0009279">
    <property type="term" value="C:cell outer membrane"/>
    <property type="evidence" value="ECO:0007669"/>
    <property type="project" value="UniProtKB-SubCell"/>
</dbReference>
<dbReference type="Proteomes" id="UP000031980">
    <property type="component" value="Unassembled WGS sequence"/>
</dbReference>
<dbReference type="NCBIfam" id="TIGR04057">
    <property type="entry name" value="SusC_RagA_signa"/>
    <property type="match status" value="1"/>
</dbReference>
<evidence type="ECO:0000256" key="2">
    <source>
        <dbReference type="ARBA" id="ARBA00022448"/>
    </source>
</evidence>
<evidence type="ECO:0000256" key="4">
    <source>
        <dbReference type="ARBA" id="ARBA00022496"/>
    </source>
</evidence>
<dbReference type="Pfam" id="PF00593">
    <property type="entry name" value="TonB_dep_Rec_b-barrel"/>
    <property type="match status" value="1"/>
</dbReference>
<dbReference type="InterPro" id="IPR000531">
    <property type="entry name" value="Beta-barrel_TonB"/>
</dbReference>
<dbReference type="InterPro" id="IPR037066">
    <property type="entry name" value="Plug_dom_sf"/>
</dbReference>
<comment type="subcellular location">
    <subcellularLocation>
        <location evidence="1 10">Cell outer membrane</location>
        <topology evidence="1 10">Multi-pass membrane protein</topology>
    </subcellularLocation>
</comment>
<dbReference type="AlphaFoldDB" id="A0A0C3MHL3"/>
<comment type="similarity">
    <text evidence="10 11">Belongs to the TonB-dependent receptor family.</text>
</comment>
<keyword evidence="6" id="KW-0408">Iron</keyword>
<evidence type="ECO:0000259" key="14">
    <source>
        <dbReference type="Pfam" id="PF07715"/>
    </source>
</evidence>
<keyword evidence="15" id="KW-0176">Collagen</keyword>
<dbReference type="GO" id="GO:0006826">
    <property type="term" value="P:iron ion transport"/>
    <property type="evidence" value="ECO:0007669"/>
    <property type="project" value="UniProtKB-KW"/>
</dbReference>
<dbReference type="Gene3D" id="2.170.130.10">
    <property type="entry name" value="TonB-dependent receptor, plug domain"/>
    <property type="match status" value="1"/>
</dbReference>
<keyword evidence="4" id="KW-0406">Ion transport</keyword>
<evidence type="ECO:0000256" key="8">
    <source>
        <dbReference type="ARBA" id="ARBA00023136"/>
    </source>
</evidence>
<evidence type="ECO:0000256" key="5">
    <source>
        <dbReference type="ARBA" id="ARBA00022692"/>
    </source>
</evidence>
<dbReference type="Gene3D" id="3.55.50.30">
    <property type="match status" value="1"/>
</dbReference>
<feature type="domain" description="TonB-dependent receptor-like beta-barrel" evidence="12">
    <location>
        <begin position="559"/>
        <end position="906"/>
    </location>
</feature>
<dbReference type="InterPro" id="IPR036942">
    <property type="entry name" value="Beta-barrel_TonB_sf"/>
</dbReference>
<dbReference type="InterPro" id="IPR008969">
    <property type="entry name" value="CarboxyPept-like_regulatory"/>
</dbReference>
<keyword evidence="8 10" id="KW-0472">Membrane</keyword>
<keyword evidence="2 10" id="KW-0813">Transport</keyword>
<comment type="caution">
    <text evidence="15">The sequence shown here is derived from an EMBL/GenBank/DDBJ whole genome shotgun (WGS) entry which is preliminary data.</text>
</comment>
<dbReference type="Gene3D" id="2.40.170.20">
    <property type="entry name" value="TonB-dependent receptor, beta-barrel domain"/>
    <property type="match status" value="1"/>
</dbReference>
<evidence type="ECO:0000259" key="13">
    <source>
        <dbReference type="Pfam" id="PF07660"/>
    </source>
</evidence>
<dbReference type="InterPro" id="IPR011662">
    <property type="entry name" value="Secretin/TonB_short_N"/>
</dbReference>
<evidence type="ECO:0000313" key="16">
    <source>
        <dbReference type="Proteomes" id="UP000031980"/>
    </source>
</evidence>
<evidence type="ECO:0000313" key="15">
    <source>
        <dbReference type="EMBL" id="KIO46078.1"/>
    </source>
</evidence>
<proteinExistence type="inferred from homology"/>
<evidence type="ECO:0000256" key="6">
    <source>
        <dbReference type="ARBA" id="ARBA00023004"/>
    </source>
</evidence>
<dbReference type="NCBIfam" id="TIGR04056">
    <property type="entry name" value="OMP_RagA_SusC"/>
    <property type="match status" value="1"/>
</dbReference>
<dbReference type="InterPro" id="IPR023997">
    <property type="entry name" value="TonB-dep_OMP_SusC/RagA_CS"/>
</dbReference>
<evidence type="ECO:0000259" key="12">
    <source>
        <dbReference type="Pfam" id="PF00593"/>
    </source>
</evidence>
<gene>
    <name evidence="15" type="ORF">BA92_03150</name>
</gene>
<reference evidence="15 16" key="1">
    <citation type="submission" date="2014-07" db="EMBL/GenBank/DDBJ databases">
        <title>Porphyromonadaceae bacterium OUH 308042 = ATCC BAA-2681 = DSM 28342 draft genome.</title>
        <authorList>
            <person name="Sydenham T.V."/>
            <person name="Hasman H."/>
            <person name="Justensen U.S."/>
        </authorList>
    </citation>
    <scope>NUCLEOTIDE SEQUENCE [LARGE SCALE GENOMIC DNA]</scope>
    <source>
        <strain evidence="15 16">OUH 308042</strain>
    </source>
</reference>
<dbReference type="EMBL" id="JPIU01000036">
    <property type="protein sequence ID" value="KIO46078.1"/>
    <property type="molecule type" value="Genomic_DNA"/>
</dbReference>
<dbReference type="Pfam" id="PF13715">
    <property type="entry name" value="CarbopepD_reg_2"/>
    <property type="match status" value="1"/>
</dbReference>
<name>A0A0C3MHL3_9PORP</name>
<keyword evidence="5 10" id="KW-0812">Transmembrane</keyword>
<evidence type="ECO:0000256" key="9">
    <source>
        <dbReference type="ARBA" id="ARBA00023237"/>
    </source>
</evidence>
<evidence type="ECO:0000256" key="11">
    <source>
        <dbReference type="RuleBase" id="RU003357"/>
    </source>
</evidence>
<dbReference type="Pfam" id="PF07715">
    <property type="entry name" value="Plug"/>
    <property type="match status" value="1"/>
</dbReference>
<keyword evidence="9 10" id="KW-0998">Cell outer membrane</keyword>